<dbReference type="Proteomes" id="UP000092544">
    <property type="component" value="Unassembled WGS sequence"/>
</dbReference>
<dbReference type="OrthoDB" id="6313323at2"/>
<dbReference type="EMBL" id="FLOB01000002">
    <property type="protein sequence ID" value="SBS27479.1"/>
    <property type="molecule type" value="Genomic_DNA"/>
</dbReference>
<organism evidence="2 3">
    <name type="scientific">Marinomonas spartinae</name>
    <dbReference type="NCBI Taxonomy" id="1792290"/>
    <lineage>
        <taxon>Bacteria</taxon>
        <taxon>Pseudomonadati</taxon>
        <taxon>Pseudomonadota</taxon>
        <taxon>Gammaproteobacteria</taxon>
        <taxon>Oceanospirillales</taxon>
        <taxon>Oceanospirillaceae</taxon>
        <taxon>Marinomonas</taxon>
    </lineage>
</organism>
<gene>
    <name evidence="2" type="ORF">MSP8886_00862</name>
</gene>
<feature type="chain" id="PRO_5008378794" evidence="1">
    <location>
        <begin position="25"/>
        <end position="284"/>
    </location>
</feature>
<feature type="signal peptide" evidence="1">
    <location>
        <begin position="1"/>
        <end position="24"/>
    </location>
</feature>
<sequence length="284" mass="33063">MYTKEINKFSILILFLLFSQTIYAECNAKFGDVKHLYDDFESYDSQQHSDARKRLGITVINSNDCHPLHIILTTENQSQLKGQYQIVPYQIRSNIQQIVSSSMTRLNLINSYSEIELFIRSGTPIKAGVYSDRLKLKLYNENNQLLDNQEFEIEETILPKTSLSMLGYNSSIGEINLGELVSGKEYNMLPTLKVVTNSNIEMRIISENHGRLVHNTYKNKYAINYFLYLDGEWMDLHQDKRRVFSYQDKNTFLLKLSVRLANFTRQAAGEYSDTIRFQISPLNY</sequence>
<accession>A0A1A8T577</accession>
<name>A0A1A8T577_9GAMM</name>
<proteinExistence type="predicted"/>
<reference evidence="2 3" key="1">
    <citation type="submission" date="2016-06" db="EMBL/GenBank/DDBJ databases">
        <authorList>
            <person name="Kjaerup R.B."/>
            <person name="Dalgaard T.S."/>
            <person name="Juul-Madsen H.R."/>
        </authorList>
    </citation>
    <scope>NUCLEOTIDE SEQUENCE [LARGE SCALE GENOMIC DNA]</scope>
    <source>
        <strain evidence="2 3">CECT 8886</strain>
    </source>
</reference>
<dbReference type="STRING" id="1792290.MSP8886_00862"/>
<protein>
    <submittedName>
        <fullName evidence="2">Uncharacterized protein</fullName>
    </submittedName>
</protein>
<evidence type="ECO:0000313" key="3">
    <source>
        <dbReference type="Proteomes" id="UP000092544"/>
    </source>
</evidence>
<evidence type="ECO:0000256" key="1">
    <source>
        <dbReference type="SAM" id="SignalP"/>
    </source>
</evidence>
<keyword evidence="3" id="KW-1185">Reference proteome</keyword>
<dbReference type="AlphaFoldDB" id="A0A1A8T577"/>
<evidence type="ECO:0000313" key="2">
    <source>
        <dbReference type="EMBL" id="SBS27479.1"/>
    </source>
</evidence>
<keyword evidence="1" id="KW-0732">Signal</keyword>
<dbReference type="RefSeq" id="WP_067013117.1">
    <property type="nucleotide sequence ID" value="NZ_FLOB01000002.1"/>
</dbReference>